<dbReference type="EMBL" id="VDEP01000506">
    <property type="protein sequence ID" value="KAA1068083.1"/>
    <property type="molecule type" value="Genomic_DNA"/>
</dbReference>
<evidence type="ECO:0000256" key="5">
    <source>
        <dbReference type="ARBA" id="ARBA00022801"/>
    </source>
</evidence>
<comment type="similarity">
    <text evidence="3">Belongs to the trehalose phosphatase family.</text>
</comment>
<evidence type="ECO:0000256" key="6">
    <source>
        <dbReference type="SAM" id="SignalP"/>
    </source>
</evidence>
<dbReference type="EC" id="3.1.3.12" evidence="4"/>
<dbReference type="InterPro" id="IPR036412">
    <property type="entry name" value="HAD-like_sf"/>
</dbReference>
<dbReference type="GO" id="GO:0004805">
    <property type="term" value="F:trehalose-phosphatase activity"/>
    <property type="evidence" value="ECO:0007669"/>
    <property type="project" value="UniProtKB-EC"/>
</dbReference>
<evidence type="ECO:0000313" key="7">
    <source>
        <dbReference type="EMBL" id="KAA1068083.1"/>
    </source>
</evidence>
<keyword evidence="5" id="KW-0378">Hydrolase</keyword>
<proteinExistence type="inferred from homology"/>
<keyword evidence="6" id="KW-0732">Signal</keyword>
<evidence type="ECO:0000313" key="8">
    <source>
        <dbReference type="Proteomes" id="UP000325313"/>
    </source>
</evidence>
<name>A0A5B0LW39_PUCGR</name>
<dbReference type="UniPathway" id="UPA00299"/>
<gene>
    <name evidence="7" type="ORF">PGTUg99_011533</name>
</gene>
<dbReference type="Gene3D" id="3.40.50.1000">
    <property type="entry name" value="HAD superfamily/HAD-like"/>
    <property type="match status" value="1"/>
</dbReference>
<dbReference type="Pfam" id="PF02358">
    <property type="entry name" value="Trehalose_PPase"/>
    <property type="match status" value="1"/>
</dbReference>
<dbReference type="AlphaFoldDB" id="A0A5B0LW39"/>
<dbReference type="PANTHER" id="PTHR43768">
    <property type="entry name" value="TREHALOSE 6-PHOSPHATE PHOSPHATASE"/>
    <property type="match status" value="1"/>
</dbReference>
<evidence type="ECO:0000256" key="4">
    <source>
        <dbReference type="ARBA" id="ARBA00013086"/>
    </source>
</evidence>
<comment type="catalytic activity">
    <reaction evidence="1">
        <text>alpha,alpha-trehalose 6-phosphate + H2O = alpha,alpha-trehalose + phosphate</text>
        <dbReference type="Rhea" id="RHEA:23420"/>
        <dbReference type="ChEBI" id="CHEBI:15377"/>
        <dbReference type="ChEBI" id="CHEBI:16551"/>
        <dbReference type="ChEBI" id="CHEBI:43474"/>
        <dbReference type="ChEBI" id="CHEBI:58429"/>
        <dbReference type="EC" id="3.1.3.12"/>
    </reaction>
</comment>
<organism evidence="7 8">
    <name type="scientific">Puccinia graminis f. sp. tritici</name>
    <dbReference type="NCBI Taxonomy" id="56615"/>
    <lineage>
        <taxon>Eukaryota</taxon>
        <taxon>Fungi</taxon>
        <taxon>Dikarya</taxon>
        <taxon>Basidiomycota</taxon>
        <taxon>Pucciniomycotina</taxon>
        <taxon>Pucciniomycetes</taxon>
        <taxon>Pucciniales</taxon>
        <taxon>Pucciniaceae</taxon>
        <taxon>Puccinia</taxon>
    </lineage>
</organism>
<dbReference type="InterPro" id="IPR006379">
    <property type="entry name" value="HAD-SF_hydro_IIB"/>
</dbReference>
<comment type="pathway">
    <text evidence="2">Glycan biosynthesis; trehalose biosynthesis.</text>
</comment>
<dbReference type="InterPro" id="IPR044651">
    <property type="entry name" value="OTSB-like"/>
</dbReference>
<sequence length="390" mass="44331">MLYTIIAIALLFAHPCQSMIPVAHETASSAHAGASAEALGSKAVPLGLERQPIYKVPELRSKDLKGMRKDYMNSEKSYFFIDNDGTIKPPEAEAENTAAYKERVREVLTKLTANGKNQVWLVTAREVSALEKEYGNIPGLNLAGKKGVELRPTNPTKLKLPDVSQIRNKLLQEASAISNRLEIKGDMYSEGPYRLRYMQRHDMAKDKSTEMTEMKKQVAEFIDKDEQFKDFEAIFIEHANQYEVSIQHKTYGTKALIPTLMLEKESPKFALSMGDMDMDEKMHEVMRAAGHRAIIVKKPKSSWQRFLAKYREPEPFDFKAGPAFNSFATHRLDNHQKAIRFLESLVETPKTFSQKFASLWKNWEGFFPSLLRKIHSKLGSGKKTENSLPV</sequence>
<evidence type="ECO:0000256" key="1">
    <source>
        <dbReference type="ARBA" id="ARBA00000500"/>
    </source>
</evidence>
<protein>
    <recommendedName>
        <fullName evidence="4">trehalose-phosphatase</fullName>
        <ecNumber evidence="4">3.1.3.12</ecNumber>
    </recommendedName>
</protein>
<evidence type="ECO:0000256" key="2">
    <source>
        <dbReference type="ARBA" id="ARBA00005199"/>
    </source>
</evidence>
<dbReference type="InterPro" id="IPR023214">
    <property type="entry name" value="HAD_sf"/>
</dbReference>
<comment type="caution">
    <text evidence="7">The sequence shown here is derived from an EMBL/GenBank/DDBJ whole genome shotgun (WGS) entry which is preliminary data.</text>
</comment>
<dbReference type="PANTHER" id="PTHR43768:SF3">
    <property type="entry name" value="TREHALOSE 6-PHOSPHATE PHOSPHATASE"/>
    <property type="match status" value="1"/>
</dbReference>
<feature type="signal peptide" evidence="6">
    <location>
        <begin position="1"/>
        <end position="18"/>
    </location>
</feature>
<accession>A0A5B0LW39</accession>
<dbReference type="InterPro" id="IPR003337">
    <property type="entry name" value="Trehalose_PPase"/>
</dbReference>
<feature type="chain" id="PRO_5022970036" description="trehalose-phosphatase" evidence="6">
    <location>
        <begin position="19"/>
        <end position="390"/>
    </location>
</feature>
<reference evidence="7 8" key="1">
    <citation type="submission" date="2019-05" db="EMBL/GenBank/DDBJ databases">
        <title>Emergence of the Ug99 lineage of the wheat stem rust pathogen through somatic hybridization.</title>
        <authorList>
            <person name="Li F."/>
            <person name="Upadhyaya N.M."/>
            <person name="Sperschneider J."/>
            <person name="Matny O."/>
            <person name="Nguyen-Phuc H."/>
            <person name="Mago R."/>
            <person name="Raley C."/>
            <person name="Miller M.E."/>
            <person name="Silverstein K.A.T."/>
            <person name="Henningsen E."/>
            <person name="Hirsch C.D."/>
            <person name="Visser B."/>
            <person name="Pretorius Z.A."/>
            <person name="Steffenson B.J."/>
            <person name="Schwessinger B."/>
            <person name="Dodds P.N."/>
            <person name="Figueroa M."/>
        </authorList>
    </citation>
    <scope>NUCLEOTIDE SEQUENCE [LARGE SCALE GENOMIC DNA]</scope>
    <source>
        <strain evidence="7 8">Ug99</strain>
    </source>
</reference>
<dbReference type="NCBIfam" id="TIGR01484">
    <property type="entry name" value="HAD-SF-IIB"/>
    <property type="match status" value="1"/>
</dbReference>
<evidence type="ECO:0000256" key="3">
    <source>
        <dbReference type="ARBA" id="ARBA00008770"/>
    </source>
</evidence>
<dbReference type="Proteomes" id="UP000325313">
    <property type="component" value="Unassembled WGS sequence"/>
</dbReference>
<dbReference type="GO" id="GO:0005992">
    <property type="term" value="P:trehalose biosynthetic process"/>
    <property type="evidence" value="ECO:0007669"/>
    <property type="project" value="UniProtKB-UniPathway"/>
</dbReference>
<dbReference type="SUPFAM" id="SSF56784">
    <property type="entry name" value="HAD-like"/>
    <property type="match status" value="1"/>
</dbReference>